<dbReference type="Proteomes" id="UP000034543">
    <property type="component" value="Unassembled WGS sequence"/>
</dbReference>
<evidence type="ECO:0000313" key="4">
    <source>
        <dbReference type="Proteomes" id="UP000034543"/>
    </source>
</evidence>
<feature type="transmembrane region" description="Helical" evidence="2">
    <location>
        <begin position="374"/>
        <end position="396"/>
    </location>
</feature>
<keyword evidence="2" id="KW-0472">Membrane</keyword>
<reference evidence="3 4" key="1">
    <citation type="journal article" date="2015" name="Nature">
        <title>rRNA introns, odd ribosomes, and small enigmatic genomes across a large radiation of phyla.</title>
        <authorList>
            <person name="Brown C.T."/>
            <person name="Hug L.A."/>
            <person name="Thomas B.C."/>
            <person name="Sharon I."/>
            <person name="Castelle C.J."/>
            <person name="Singh A."/>
            <person name="Wilkins M.J."/>
            <person name="Williams K.H."/>
            <person name="Banfield J.F."/>
        </authorList>
    </citation>
    <scope>NUCLEOTIDE SEQUENCE [LARGE SCALE GENOMIC DNA]</scope>
</reference>
<evidence type="ECO:0000256" key="1">
    <source>
        <dbReference type="SAM" id="MobiDB-lite"/>
    </source>
</evidence>
<dbReference type="STRING" id="1618436.UV59_C0019G0042"/>
<dbReference type="EMBL" id="LCFB01000019">
    <property type="protein sequence ID" value="KKS84467.1"/>
    <property type="molecule type" value="Genomic_DNA"/>
</dbReference>
<organism evidence="3 4">
    <name type="scientific">Candidatus Gottesmanbacteria bacterium GW2011_GWA1_43_11</name>
    <dbReference type="NCBI Taxonomy" id="1618436"/>
    <lineage>
        <taxon>Bacteria</taxon>
        <taxon>Candidatus Gottesmaniibacteriota</taxon>
    </lineage>
</organism>
<comment type="caution">
    <text evidence="3">The sequence shown here is derived from an EMBL/GenBank/DDBJ whole genome shotgun (WGS) entry which is preliminary data.</text>
</comment>
<protein>
    <recommendedName>
        <fullName evidence="5">Baseplate protein J-like domain-containing protein</fullName>
    </recommendedName>
</protein>
<keyword evidence="2" id="KW-1133">Transmembrane helix</keyword>
<gene>
    <name evidence="3" type="ORF">UV59_C0019G0042</name>
</gene>
<evidence type="ECO:0000313" key="3">
    <source>
        <dbReference type="EMBL" id="KKS84467.1"/>
    </source>
</evidence>
<evidence type="ECO:0000256" key="2">
    <source>
        <dbReference type="SAM" id="Phobius"/>
    </source>
</evidence>
<keyword evidence="2" id="KW-0812">Transmembrane</keyword>
<evidence type="ECO:0008006" key="5">
    <source>
        <dbReference type="Google" id="ProtNLM"/>
    </source>
</evidence>
<feature type="region of interest" description="Disordered" evidence="1">
    <location>
        <begin position="269"/>
        <end position="296"/>
    </location>
</feature>
<sequence>MFEGLLNRKKEEKEYLTALVVTEDRIDAALWETSKDGSVKILKTSGKPYVGGWENAINAADTSVTDIEAVLPEGKELSKVVFGLPSEWLFEDHIKETYLKQLKQLTTALSLKPIGFVELPVAVAHLLQKDEGAPQTVILIGLESKHVSLSLFKIGKLIGIKYLERSGAINADVEKILSEFADVEVLPSRMLIYSTTADSEKVKAELLTYPWQKKANFLHFPKIEVLSPGYTVKAVAIASATELTAQVETETDEPVEQQDVATDASLAENAVESPEAEVTRSPTASAPAETETTSDEVGQVAEDLGFKTTKAGAEIDIESEMTDDEPVTENAENVAPAHLPLQEIPPQRKLPRVRLPAFKLPSFAFSLPSLPGRLGLAVISAIGLILVSVAAAVWLVPQAKVKILVQPKLFDKTESITVSTAVEAANIADKVLPGKVAQTEITGTVTVPTTGTKTVGDKAKGEVTIFNKTLNTKNFKKGTTLVSGKLEFTLDGDVEVASASEGVGSLTYGTTKANITAVVIGTASNVTSGTDFVFEDLPTTSYTARNEKSLSGGTSREISVVTREDQQGAREQAMSELKVKAEEQIKQTLTESQKILDNSLQTKIIKESFSREIGDEADELQIEVQLSVDAAAYTESDFNELLKSIITAQLPSGYKYEPQNQETAIDEITMPEEGVWVFKPHIKVKLLPDIDTSGFAKSLAGRSFDSATSYLKEQSGVAGVAYDTGTTLPLMSSRLPFNASRIVIELSAL</sequence>
<feature type="compositionally biased region" description="Low complexity" evidence="1">
    <location>
        <begin position="281"/>
        <end position="291"/>
    </location>
</feature>
<accession>A0A0G1CG09</accession>
<dbReference type="AlphaFoldDB" id="A0A0G1CG09"/>
<name>A0A0G1CG09_9BACT</name>
<proteinExistence type="predicted"/>